<keyword evidence="5" id="KW-1185">Reference proteome</keyword>
<dbReference type="STRING" id="284591.F2Z693"/>
<dbReference type="Proteomes" id="UP000001300">
    <property type="component" value="Chromosome E"/>
</dbReference>
<feature type="signal peptide" evidence="3">
    <location>
        <begin position="1"/>
        <end position="16"/>
    </location>
</feature>
<dbReference type="EMBL" id="CR382131">
    <property type="protein sequence ID" value="CAG79714.1"/>
    <property type="molecule type" value="Genomic_DNA"/>
</dbReference>
<evidence type="ECO:0000256" key="3">
    <source>
        <dbReference type="SAM" id="SignalP"/>
    </source>
</evidence>
<organism evidence="4 5">
    <name type="scientific">Yarrowia lipolytica (strain CLIB 122 / E 150)</name>
    <name type="common">Yeast</name>
    <name type="synonym">Candida lipolytica</name>
    <dbReference type="NCBI Taxonomy" id="284591"/>
    <lineage>
        <taxon>Eukaryota</taxon>
        <taxon>Fungi</taxon>
        <taxon>Dikarya</taxon>
        <taxon>Ascomycota</taxon>
        <taxon>Saccharomycotina</taxon>
        <taxon>Dipodascomycetes</taxon>
        <taxon>Dipodascales</taxon>
        <taxon>Dipodascales incertae sedis</taxon>
        <taxon>Yarrowia</taxon>
    </lineage>
</organism>
<sequence>MKFTAATLLLAAAASALDVVTDGSKPFGIMSLRSASAIHLSSVGVSGDALTIGSSGAKFTIKDGVLYADDKAIDFSSGEAKVASDGKGTSGVTLEKGYVTVPGFNWAGCPEGNGYAVDDNSKCEDDGIPFGAYAVADTSAESSAAPASSAAAAESSAAPSSAAEAKPTAGGNTGAVVTQIGDGQIQAPPSAPPAAPEQANGAVSVGVSAAALGVAAAALLI</sequence>
<dbReference type="RefSeq" id="XP_504119.1">
    <property type="nucleotide sequence ID" value="XM_504119.1"/>
</dbReference>
<protein>
    <submittedName>
        <fullName evidence="4">YALI0E18788p</fullName>
    </submittedName>
</protein>
<evidence type="ECO:0000313" key="4">
    <source>
        <dbReference type="EMBL" id="CAG79714.1"/>
    </source>
</evidence>
<evidence type="ECO:0000313" key="5">
    <source>
        <dbReference type="Proteomes" id="UP000001300"/>
    </source>
</evidence>
<dbReference type="GO" id="GO:0005199">
    <property type="term" value="F:structural constituent of cell wall"/>
    <property type="evidence" value="ECO:0007669"/>
    <property type="project" value="InterPro"/>
</dbReference>
<proteinExistence type="predicted"/>
<dbReference type="AlphaFoldDB" id="F2Z693"/>
<dbReference type="OrthoDB" id="4093325at2759"/>
<accession>F2Z693</accession>
<name>F2Z693_YARLI</name>
<dbReference type="InterPro" id="IPR000420">
    <property type="entry name" value="Yeast_PIR_rpt"/>
</dbReference>
<keyword evidence="2 3" id="KW-0732">Signal</keyword>
<dbReference type="HOGENOM" id="CLU_1176218_0_0_1"/>
<evidence type="ECO:0000256" key="2">
    <source>
        <dbReference type="ARBA" id="ARBA00022729"/>
    </source>
</evidence>
<dbReference type="FunCoup" id="F2Z693">
    <property type="interactions" value="29"/>
</dbReference>
<comment type="subcellular location">
    <subcellularLocation>
        <location evidence="1">Cell envelope</location>
    </subcellularLocation>
</comment>
<gene>
    <name evidence="4" type="ORF">YALI0_E18788g</name>
</gene>
<dbReference type="InParanoid" id="F2Z693"/>
<dbReference type="Pfam" id="PF00399">
    <property type="entry name" value="PIR"/>
    <property type="match status" value="1"/>
</dbReference>
<reference evidence="4 5" key="1">
    <citation type="journal article" date="2004" name="Nature">
        <title>Genome evolution in yeasts.</title>
        <authorList>
            <consortium name="Genolevures"/>
            <person name="Dujon B."/>
            <person name="Sherman D."/>
            <person name="Fischer G."/>
            <person name="Durrens P."/>
            <person name="Casaregola S."/>
            <person name="Lafontaine I."/>
            <person name="de Montigny J."/>
            <person name="Marck C."/>
            <person name="Neuveglise C."/>
            <person name="Talla E."/>
            <person name="Goffard N."/>
            <person name="Frangeul L."/>
            <person name="Aigle M."/>
            <person name="Anthouard V."/>
            <person name="Babour A."/>
            <person name="Barbe V."/>
            <person name="Barnay S."/>
            <person name="Blanchin S."/>
            <person name="Beckerich J.M."/>
            <person name="Beyne E."/>
            <person name="Bleykasten C."/>
            <person name="Boisrame A."/>
            <person name="Boyer J."/>
            <person name="Cattolico L."/>
            <person name="Confanioleri F."/>
            <person name="de Daruvar A."/>
            <person name="Despons L."/>
            <person name="Fabre E."/>
            <person name="Fairhead C."/>
            <person name="Ferry-Dumazet H."/>
            <person name="Groppi A."/>
            <person name="Hantraye F."/>
            <person name="Hennequin C."/>
            <person name="Jauniaux N."/>
            <person name="Joyet P."/>
            <person name="Kachouri R."/>
            <person name="Kerrest A."/>
            <person name="Koszul R."/>
            <person name="Lemaire M."/>
            <person name="Lesur I."/>
            <person name="Ma L."/>
            <person name="Muller H."/>
            <person name="Nicaud J.M."/>
            <person name="Nikolski M."/>
            <person name="Oztas S."/>
            <person name="Ozier-Kalogeropoulos O."/>
            <person name="Pellenz S."/>
            <person name="Potier S."/>
            <person name="Richard G.F."/>
            <person name="Straub M.L."/>
            <person name="Suleau A."/>
            <person name="Swennene D."/>
            <person name="Tekaia F."/>
            <person name="Wesolowski-Louvel M."/>
            <person name="Westhof E."/>
            <person name="Wirth B."/>
            <person name="Zeniou-Meyer M."/>
            <person name="Zivanovic I."/>
            <person name="Bolotin-Fukuhara M."/>
            <person name="Thierry A."/>
            <person name="Bouchier C."/>
            <person name="Caudron B."/>
            <person name="Scarpelli C."/>
            <person name="Gaillardin C."/>
            <person name="Weissenbach J."/>
            <person name="Wincker P."/>
            <person name="Souciet J.L."/>
        </authorList>
    </citation>
    <scope>NUCLEOTIDE SEQUENCE [LARGE SCALE GENOMIC DNA]</scope>
    <source>
        <strain evidence="5">CLIB 122 / E 150</strain>
    </source>
</reference>
<dbReference type="PROSITE" id="PS50256">
    <property type="entry name" value="PIR_REPEAT_2"/>
    <property type="match status" value="1"/>
</dbReference>
<dbReference type="KEGG" id="yli:2912643"/>
<dbReference type="VEuPathDB" id="FungiDB:YALI0_E18788g"/>
<feature type="chain" id="PRO_5003293698" evidence="3">
    <location>
        <begin position="17"/>
        <end position="221"/>
    </location>
</feature>
<evidence type="ECO:0000256" key="1">
    <source>
        <dbReference type="ARBA" id="ARBA00004196"/>
    </source>
</evidence>